<proteinExistence type="predicted"/>
<dbReference type="InterPro" id="IPR031304">
    <property type="entry name" value="SLT_2"/>
</dbReference>
<protein>
    <submittedName>
        <fullName evidence="2">CAZy families GH103 protein</fullName>
    </submittedName>
</protein>
<reference evidence="2" key="1">
    <citation type="journal article" date="2013" name="Environ. Microbiol.">
        <title>Seasonally variable intestinal metagenomes of the red palm weevil (Rhynchophorus ferrugineus).</title>
        <authorList>
            <person name="Jia S."/>
            <person name="Zhang X."/>
            <person name="Zhang G."/>
            <person name="Yin A."/>
            <person name="Zhang S."/>
            <person name="Li F."/>
            <person name="Wang L."/>
            <person name="Zhao D."/>
            <person name="Yun Q."/>
            <person name="Tala"/>
            <person name="Wang J."/>
            <person name="Sun G."/>
            <person name="Baabdullah M."/>
            <person name="Yu X."/>
            <person name="Hu S."/>
            <person name="Al-Mssallem I.S."/>
            <person name="Yu J."/>
        </authorList>
    </citation>
    <scope>NUCLEOTIDE SEQUENCE</scope>
</reference>
<feature type="domain" description="Transglycosylase SLT" evidence="1">
    <location>
        <begin position="3"/>
        <end position="60"/>
    </location>
</feature>
<accession>A0A060C7J1</accession>
<name>A0A060C7J1_9BRAD</name>
<sequence length="67" mass="7349">MTRSIAEWMQRGFVPAYGRQLNGGLFAAPASLLMPEGSYGPGFLTPANYFVIKEYNYSDLMCCSSAT</sequence>
<dbReference type="AlphaFoldDB" id="A0A060C7J1"/>
<dbReference type="InterPro" id="IPR023346">
    <property type="entry name" value="Lysozyme-like_dom_sf"/>
</dbReference>
<dbReference type="Gene3D" id="1.10.530.10">
    <property type="match status" value="1"/>
</dbReference>
<dbReference type="EMBL" id="KF121440">
    <property type="protein sequence ID" value="AIA88726.1"/>
    <property type="molecule type" value="Genomic_DNA"/>
</dbReference>
<evidence type="ECO:0000259" key="1">
    <source>
        <dbReference type="Pfam" id="PF13406"/>
    </source>
</evidence>
<dbReference type="Pfam" id="PF13406">
    <property type="entry name" value="SLT_2"/>
    <property type="match status" value="1"/>
</dbReference>
<organism evidence="2">
    <name type="scientific">uncultured Rhodopseudomonas sp</name>
    <dbReference type="NCBI Taxonomy" id="223187"/>
    <lineage>
        <taxon>Bacteria</taxon>
        <taxon>Pseudomonadati</taxon>
        <taxon>Pseudomonadota</taxon>
        <taxon>Alphaproteobacteria</taxon>
        <taxon>Hyphomicrobiales</taxon>
        <taxon>Nitrobacteraceae</taxon>
        <taxon>Rhodopseudomonas</taxon>
        <taxon>environmental samples</taxon>
    </lineage>
</organism>
<dbReference type="SUPFAM" id="SSF53955">
    <property type="entry name" value="Lysozyme-like"/>
    <property type="match status" value="1"/>
</dbReference>
<evidence type="ECO:0000313" key="2">
    <source>
        <dbReference type="EMBL" id="AIA88726.1"/>
    </source>
</evidence>